<gene>
    <name evidence="6" type="ORF">FHR83_005927</name>
</gene>
<sequence length="621" mass="69023">MDSLRRDSVDPAARDADRLAELFPMVVTEVIGADGRATRAIDFDQLRRRLGDYVVEGERERYRLDWPGKRRAQREAREPASGTLRPVRSESVNFDTTGNLFIEGDNLDVLRLLQEPYLGRIKLIYIDPPYNTGNDFIYDDDFSQTRAGYLTGSGQVGAGGVPLVANPEWGGRFHSNWLTMMYPRLALARNLLADDGVIFISIDDHEIDNLKKIGTEIFGEQNFVAQIIWQKVYAPKNSARWFSEDHDYILVFARNRERWQPRPLARTEAMEARYRNPDDDPRGPWKAENMSARNRYDAGVYPITTPSGRVIDGPPRGSYWRISRQRFDELDADGRIWWGADGDNVPAVKRFLSEVAAGRTPQTLWPYDEVGHTQDAKRALLRYVPFGNTANVLNSVKPVELVRRILQLAGDPGDGDIVLDFFSGSGTTAHAVLEQNLADGGNRRFIGVQIPEPLPVAEAGLASIFEIGLTRVRNVAAEIRARHPGAALDLGFRVLRWDTSGLADARVPPDTLDQAGLAAQTDRIRPGRTGEDLLLQVQLDWGLDPATPITVATADGREILVAGELVACFAATISPGVVRAVAERRPRWAVFRDSAFAGDADRINAGQVFAEVSPATDVKVL</sequence>
<dbReference type="GO" id="GO:0008170">
    <property type="term" value="F:N-methyltransferase activity"/>
    <property type="evidence" value="ECO:0007669"/>
    <property type="project" value="InterPro"/>
</dbReference>
<dbReference type="GO" id="GO:0032259">
    <property type="term" value="P:methylation"/>
    <property type="evidence" value="ECO:0007669"/>
    <property type="project" value="UniProtKB-KW"/>
</dbReference>
<keyword evidence="4" id="KW-0949">S-adenosyl-L-methionine</keyword>
<feature type="domain" description="DNA methylase N-4/N-6" evidence="5">
    <location>
        <begin position="121"/>
        <end position="450"/>
    </location>
</feature>
<dbReference type="PIRSF" id="PIRSF015855">
    <property type="entry name" value="TypeIII_Mtase_mKpnI"/>
    <property type="match status" value="1"/>
</dbReference>
<dbReference type="EMBL" id="JACHXF010000014">
    <property type="protein sequence ID" value="MBB3098232.1"/>
    <property type="molecule type" value="Genomic_DNA"/>
</dbReference>
<dbReference type="Proteomes" id="UP000590749">
    <property type="component" value="Unassembled WGS sequence"/>
</dbReference>
<evidence type="ECO:0000256" key="4">
    <source>
        <dbReference type="ARBA" id="ARBA00022691"/>
    </source>
</evidence>
<protein>
    <submittedName>
        <fullName evidence="6">Adenine-specific DNA-methyltransferase</fullName>
        <ecNumber evidence="6">2.1.1.72</ecNumber>
    </submittedName>
</protein>
<evidence type="ECO:0000256" key="3">
    <source>
        <dbReference type="ARBA" id="ARBA00022679"/>
    </source>
</evidence>
<dbReference type="AlphaFoldDB" id="A0A7W5FH91"/>
<name>A0A7W5FH91_9ACTN</name>
<keyword evidence="3 6" id="KW-0808">Transferase</keyword>
<evidence type="ECO:0000259" key="5">
    <source>
        <dbReference type="Pfam" id="PF01555"/>
    </source>
</evidence>
<keyword evidence="2 6" id="KW-0489">Methyltransferase</keyword>
<dbReference type="GO" id="GO:0003677">
    <property type="term" value="F:DNA binding"/>
    <property type="evidence" value="ECO:0007669"/>
    <property type="project" value="InterPro"/>
</dbReference>
<reference evidence="6 7" key="1">
    <citation type="submission" date="2020-08" db="EMBL/GenBank/DDBJ databases">
        <title>Genomic Encyclopedia of Type Strains, Phase III (KMG-III): the genomes of soil and plant-associated and newly described type strains.</title>
        <authorList>
            <person name="Whitman W."/>
        </authorList>
    </citation>
    <scope>NUCLEOTIDE SEQUENCE [LARGE SCALE GENOMIC DNA]</scope>
    <source>
        <strain evidence="6 7">CECT 3287</strain>
    </source>
</reference>
<organism evidence="6 7">
    <name type="scientific">Actinoplanes campanulatus</name>
    <dbReference type="NCBI Taxonomy" id="113559"/>
    <lineage>
        <taxon>Bacteria</taxon>
        <taxon>Bacillati</taxon>
        <taxon>Actinomycetota</taxon>
        <taxon>Actinomycetes</taxon>
        <taxon>Micromonosporales</taxon>
        <taxon>Micromonosporaceae</taxon>
        <taxon>Actinoplanes</taxon>
    </lineage>
</organism>
<evidence type="ECO:0000313" key="7">
    <source>
        <dbReference type="Proteomes" id="UP000590749"/>
    </source>
</evidence>
<dbReference type="InterPro" id="IPR029063">
    <property type="entry name" value="SAM-dependent_MTases_sf"/>
</dbReference>
<comment type="similarity">
    <text evidence="1">Belongs to the N(4)/N(6)-methyltransferase family.</text>
</comment>
<evidence type="ECO:0000256" key="1">
    <source>
        <dbReference type="ARBA" id="ARBA00006594"/>
    </source>
</evidence>
<dbReference type="InterPro" id="IPR002295">
    <property type="entry name" value="N4/N6-MTase_EcoPI_Mod-like"/>
</dbReference>
<dbReference type="GO" id="GO:0009007">
    <property type="term" value="F:site-specific DNA-methyltransferase (adenine-specific) activity"/>
    <property type="evidence" value="ECO:0007669"/>
    <property type="project" value="UniProtKB-EC"/>
</dbReference>
<dbReference type="Pfam" id="PF01555">
    <property type="entry name" value="N6_N4_Mtase"/>
    <property type="match status" value="1"/>
</dbReference>
<dbReference type="SUPFAM" id="SSF53335">
    <property type="entry name" value="S-adenosyl-L-methionine-dependent methyltransferases"/>
    <property type="match status" value="1"/>
</dbReference>
<comment type="caution">
    <text evidence="6">The sequence shown here is derived from an EMBL/GenBank/DDBJ whole genome shotgun (WGS) entry which is preliminary data.</text>
</comment>
<accession>A0A7W5FH91</accession>
<evidence type="ECO:0000313" key="6">
    <source>
        <dbReference type="EMBL" id="MBB3098232.1"/>
    </source>
</evidence>
<evidence type="ECO:0000256" key="2">
    <source>
        <dbReference type="ARBA" id="ARBA00022603"/>
    </source>
</evidence>
<dbReference type="Gene3D" id="3.40.50.150">
    <property type="entry name" value="Vaccinia Virus protein VP39"/>
    <property type="match status" value="1"/>
</dbReference>
<dbReference type="InterPro" id="IPR002052">
    <property type="entry name" value="DNA_methylase_N6_adenine_CS"/>
</dbReference>
<dbReference type="PRINTS" id="PR00506">
    <property type="entry name" value="D21N6MTFRASE"/>
</dbReference>
<dbReference type="PROSITE" id="PS00092">
    <property type="entry name" value="N6_MTASE"/>
    <property type="match status" value="1"/>
</dbReference>
<proteinExistence type="inferred from homology"/>
<dbReference type="EC" id="2.1.1.72" evidence="6"/>
<dbReference type="InterPro" id="IPR002941">
    <property type="entry name" value="DNA_methylase_N4/N6"/>
</dbReference>
<keyword evidence="7" id="KW-1185">Reference proteome</keyword>
<dbReference type="RefSeq" id="WP_229795149.1">
    <property type="nucleotide sequence ID" value="NZ_BMPW01000016.1"/>
</dbReference>